<dbReference type="Pfam" id="PF05175">
    <property type="entry name" value="MTS"/>
    <property type="match status" value="1"/>
</dbReference>
<dbReference type="InterPro" id="IPR007848">
    <property type="entry name" value="Small_mtfrase_dom"/>
</dbReference>
<dbReference type="PANTHER" id="PTHR47816">
    <property type="entry name" value="RIBOSOMAL RNA SMALL SUBUNIT METHYLTRANSFERASE C"/>
    <property type="match status" value="1"/>
</dbReference>
<evidence type="ECO:0000256" key="5">
    <source>
        <dbReference type="ARBA" id="ARBA00022691"/>
    </source>
</evidence>
<evidence type="ECO:0000259" key="6">
    <source>
        <dbReference type="PROSITE" id="PS50835"/>
    </source>
</evidence>
<accession>A0A9X2WG81</accession>
<gene>
    <name evidence="7" type="ORF">NYR02_11695</name>
</gene>
<sequence>MPVWEKTGLTLSCHPVVPEHVALPWDAADDYLLSHASTQNTLTINDRHGALSCALSNRATTVINWHDSACACEATRRNHQSNQLALDAGQLILSEEQIPASTRQVLIKLPKNLEQLKFWLQCCRERLPADTRYLLAGMVKHIPVSWLNWLEKEAATYRQEQVVRKARLLELTFTPKPVSEDHWNGYQTDSGLTLSGLPGVFSRQQHDIGSRVLLEHTDLPFCGKVCDLGCGNGLLGLTLKQAHPQLDVTLTDDSWLAVRSAQHNARQNQLDVSVRHGDILTAVHETQDWIVCNPPFHDGHKQLTNIAERMFEQSAKALVSGGHLLVIANRHLPYAGKLRRLFQTVEVLSADSRFSLYLCQKR</sequence>
<evidence type="ECO:0000313" key="8">
    <source>
        <dbReference type="Proteomes" id="UP001147830"/>
    </source>
</evidence>
<dbReference type="PIRSF" id="PIRSF037565">
    <property type="entry name" value="RRNA_m2G_Mtase_RsmD_prd"/>
    <property type="match status" value="1"/>
</dbReference>
<organism evidence="7 8">
    <name type="scientific">Thalassolituus pacificus</name>
    <dbReference type="NCBI Taxonomy" id="2975440"/>
    <lineage>
        <taxon>Bacteria</taxon>
        <taxon>Pseudomonadati</taxon>
        <taxon>Pseudomonadota</taxon>
        <taxon>Gammaproteobacteria</taxon>
        <taxon>Oceanospirillales</taxon>
        <taxon>Oceanospirillaceae</taxon>
        <taxon>Thalassolituus</taxon>
    </lineage>
</organism>
<reference evidence="7" key="1">
    <citation type="journal article" date="2022" name="Front. Microbiol.">
        <title>Genome-based taxonomic rearrangement of Oceanobacter-related bacteria including the description of Thalassolituus hydrocarbonoclasticus sp. nov. and Thalassolituus pacificus sp. nov. and emended description of the genus Thalassolituus.</title>
        <authorList>
            <person name="Dong C."/>
            <person name="Wei L."/>
            <person name="Wang J."/>
            <person name="Lai Q."/>
            <person name="Huang Z."/>
            <person name="Shao Z."/>
        </authorList>
    </citation>
    <scope>NUCLEOTIDE SEQUENCE</scope>
    <source>
        <strain evidence="7">59MF3M-4</strain>
    </source>
</reference>
<dbReference type="RefSeq" id="WP_260976541.1">
    <property type="nucleotide sequence ID" value="NZ_JAOANI010000019.1"/>
</dbReference>
<feature type="domain" description="Ig-like" evidence="6">
    <location>
        <begin position="1"/>
        <end position="64"/>
    </location>
</feature>
<keyword evidence="3 7" id="KW-0489">Methyltransferase</keyword>
<evidence type="ECO:0000256" key="3">
    <source>
        <dbReference type="ARBA" id="ARBA00022603"/>
    </source>
</evidence>
<dbReference type="GO" id="GO:0005737">
    <property type="term" value="C:cytoplasm"/>
    <property type="evidence" value="ECO:0007669"/>
    <property type="project" value="InterPro"/>
</dbReference>
<dbReference type="InterPro" id="IPR007110">
    <property type="entry name" value="Ig-like_dom"/>
</dbReference>
<dbReference type="InterPro" id="IPR002052">
    <property type="entry name" value="DNA_methylase_N6_adenine_CS"/>
</dbReference>
<evidence type="ECO:0000256" key="2">
    <source>
        <dbReference type="ARBA" id="ARBA00022552"/>
    </source>
</evidence>
<dbReference type="InterPro" id="IPR029063">
    <property type="entry name" value="SAM-dependent_MTases_sf"/>
</dbReference>
<dbReference type="Proteomes" id="UP001147830">
    <property type="component" value="Unassembled WGS sequence"/>
</dbReference>
<dbReference type="InterPro" id="IPR058679">
    <property type="entry name" value="RlmG_N"/>
</dbReference>
<keyword evidence="4" id="KW-0808">Transferase</keyword>
<evidence type="ECO:0000313" key="7">
    <source>
        <dbReference type="EMBL" id="MCT7359678.1"/>
    </source>
</evidence>
<comment type="caution">
    <text evidence="7">The sequence shown here is derived from an EMBL/GenBank/DDBJ whole genome shotgun (WGS) entry which is preliminary data.</text>
</comment>
<keyword evidence="8" id="KW-1185">Reference proteome</keyword>
<dbReference type="SUPFAM" id="SSF53335">
    <property type="entry name" value="S-adenosyl-L-methionine-dependent methyltransferases"/>
    <property type="match status" value="1"/>
</dbReference>
<dbReference type="AlphaFoldDB" id="A0A9X2WG81"/>
<evidence type="ECO:0000256" key="1">
    <source>
        <dbReference type="ARBA" id="ARBA00022490"/>
    </source>
</evidence>
<dbReference type="PROSITE" id="PS50835">
    <property type="entry name" value="IG_LIKE"/>
    <property type="match status" value="1"/>
</dbReference>
<keyword evidence="1" id="KW-0963">Cytoplasm</keyword>
<dbReference type="InterPro" id="IPR017237">
    <property type="entry name" value="RLMG"/>
</dbReference>
<dbReference type="Pfam" id="PF26049">
    <property type="entry name" value="RLMG_N"/>
    <property type="match status" value="1"/>
</dbReference>
<dbReference type="GO" id="GO:0008990">
    <property type="term" value="F:rRNA (guanine-N2-)-methyltransferase activity"/>
    <property type="evidence" value="ECO:0007669"/>
    <property type="project" value="InterPro"/>
</dbReference>
<evidence type="ECO:0000256" key="4">
    <source>
        <dbReference type="ARBA" id="ARBA00022679"/>
    </source>
</evidence>
<dbReference type="EMBL" id="JAOANI010000019">
    <property type="protein sequence ID" value="MCT7359678.1"/>
    <property type="molecule type" value="Genomic_DNA"/>
</dbReference>
<name>A0A9X2WG81_9GAMM</name>
<dbReference type="InterPro" id="IPR046977">
    <property type="entry name" value="RsmC/RlmG"/>
</dbReference>
<dbReference type="GO" id="GO:0003676">
    <property type="term" value="F:nucleic acid binding"/>
    <property type="evidence" value="ECO:0007669"/>
    <property type="project" value="InterPro"/>
</dbReference>
<dbReference type="Gene3D" id="3.40.50.150">
    <property type="entry name" value="Vaccinia Virus protein VP39"/>
    <property type="match status" value="2"/>
</dbReference>
<reference evidence="7" key="2">
    <citation type="submission" date="2022-08" db="EMBL/GenBank/DDBJ databases">
        <authorList>
            <person name="Dong C."/>
        </authorList>
    </citation>
    <scope>NUCLEOTIDE SEQUENCE</scope>
    <source>
        <strain evidence="7">59MF3M-4</strain>
    </source>
</reference>
<dbReference type="PANTHER" id="PTHR47816:SF5">
    <property type="entry name" value="RIBOSOMAL RNA LARGE SUBUNIT METHYLTRANSFERASE G"/>
    <property type="match status" value="1"/>
</dbReference>
<proteinExistence type="predicted"/>
<protein>
    <submittedName>
        <fullName evidence="7">Class I SAM-dependent methyltransferase</fullName>
    </submittedName>
</protein>
<keyword evidence="5" id="KW-0949">S-adenosyl-L-methionine</keyword>
<keyword evidence="2" id="KW-0698">rRNA processing</keyword>
<dbReference type="PROSITE" id="PS00092">
    <property type="entry name" value="N6_MTASE"/>
    <property type="match status" value="1"/>
</dbReference>